<evidence type="ECO:0000256" key="7">
    <source>
        <dbReference type="ARBA" id="ARBA00023146"/>
    </source>
</evidence>
<name>A0A7X3G430_9BURK</name>
<keyword evidence="7 10" id="KW-0030">Aminoacyl-tRNA synthetase</keyword>
<accession>A0A7X3G430</accession>
<dbReference type="InterPro" id="IPR002306">
    <property type="entry name" value="Trp-tRNA-ligase"/>
</dbReference>
<dbReference type="GO" id="GO:0005524">
    <property type="term" value="F:ATP binding"/>
    <property type="evidence" value="ECO:0007669"/>
    <property type="project" value="UniProtKB-KW"/>
</dbReference>
<evidence type="ECO:0000256" key="1">
    <source>
        <dbReference type="ARBA" id="ARBA00005594"/>
    </source>
</evidence>
<dbReference type="PROSITE" id="PS00178">
    <property type="entry name" value="AA_TRNA_LIGASE_I"/>
    <property type="match status" value="1"/>
</dbReference>
<dbReference type="NCBIfam" id="TIGR00233">
    <property type="entry name" value="trpS"/>
    <property type="match status" value="1"/>
</dbReference>
<dbReference type="Proteomes" id="UP000443353">
    <property type="component" value="Unassembled WGS sequence"/>
</dbReference>
<dbReference type="Pfam" id="PF00579">
    <property type="entry name" value="tRNA-synt_1b"/>
    <property type="match status" value="2"/>
</dbReference>
<evidence type="ECO:0000256" key="9">
    <source>
        <dbReference type="NCBIfam" id="TIGR00233"/>
    </source>
</evidence>
<dbReference type="EMBL" id="WSES01000008">
    <property type="protein sequence ID" value="MVW63263.1"/>
    <property type="molecule type" value="Genomic_DNA"/>
</dbReference>
<keyword evidence="3 10" id="KW-0436">Ligase</keyword>
<evidence type="ECO:0000256" key="5">
    <source>
        <dbReference type="ARBA" id="ARBA00022840"/>
    </source>
</evidence>
<reference evidence="11 12" key="1">
    <citation type="submission" date="2019-12" db="EMBL/GenBank/DDBJ databases">
        <authorList>
            <person name="Li C."/>
            <person name="Zhao J."/>
        </authorList>
    </citation>
    <scope>NUCLEOTIDE SEQUENCE [LARGE SCALE GENOMIC DNA]</scope>
    <source>
        <strain evidence="11 12">NEAU-DD11</strain>
    </source>
</reference>
<dbReference type="PANTHER" id="PTHR43766:SF1">
    <property type="entry name" value="TRYPTOPHAN--TRNA LIGASE, MITOCHONDRIAL"/>
    <property type="match status" value="1"/>
</dbReference>
<evidence type="ECO:0000313" key="11">
    <source>
        <dbReference type="EMBL" id="MVW63263.1"/>
    </source>
</evidence>
<dbReference type="SUPFAM" id="SSF52374">
    <property type="entry name" value="Nucleotidylyl transferase"/>
    <property type="match status" value="1"/>
</dbReference>
<dbReference type="GO" id="GO:0006436">
    <property type="term" value="P:tryptophanyl-tRNA aminoacylation"/>
    <property type="evidence" value="ECO:0007669"/>
    <property type="project" value="UniProtKB-UniRule"/>
</dbReference>
<keyword evidence="12" id="KW-1185">Reference proteome</keyword>
<proteinExistence type="inferred from homology"/>
<evidence type="ECO:0000256" key="6">
    <source>
        <dbReference type="ARBA" id="ARBA00022917"/>
    </source>
</evidence>
<evidence type="ECO:0000256" key="10">
    <source>
        <dbReference type="RuleBase" id="RU363036"/>
    </source>
</evidence>
<gene>
    <name evidence="11" type="ORF">GPY61_25395</name>
</gene>
<dbReference type="PANTHER" id="PTHR43766">
    <property type="entry name" value="TRYPTOPHAN--TRNA LIGASE, MITOCHONDRIAL"/>
    <property type="match status" value="1"/>
</dbReference>
<dbReference type="CDD" id="cd00806">
    <property type="entry name" value="TrpRS_core"/>
    <property type="match status" value="1"/>
</dbReference>
<evidence type="ECO:0000313" key="12">
    <source>
        <dbReference type="Proteomes" id="UP000443353"/>
    </source>
</evidence>
<dbReference type="InterPro" id="IPR002305">
    <property type="entry name" value="aa-tRNA-synth_Ic"/>
</dbReference>
<keyword evidence="6 10" id="KW-0648">Protein biosynthesis</keyword>
<dbReference type="Gene3D" id="1.10.240.10">
    <property type="entry name" value="Tyrosyl-Transfer RNA Synthetase"/>
    <property type="match status" value="1"/>
</dbReference>
<sequence length="400" mass="44949">MFPDRVVSGMRPTGLMHLGHYHGALKNWIRMQSELPCLFFVADWHALTTHYDDPAIIEKSTWDMVIDWLAAGIDPAQATIFIQSRVPEHAELHLLLSMATPLGWLERVPTYKDQIENLANRDLATYGFLGYPLLQAADVLIYRATQVPVGEDQVPHIEMMREIARRFNHLYGKEPGFEQKALDAVKKLGSKRAKLYAELRTAYQQDGIAAALEQAQAMLDEAGSLSNIDRERLFGYLEGSRKIILVEPQVKLTAASRLPGLDGRKMSKSYGNSISLREDPESVTKKIRTMPTDPARVRRSDAGDPLKCPVWQLHEVYSDANTKDWVMKGCTSAGIGCLECKQPVVEAVLAEQEPMHERAQQYVDDPSLVRAIVADGCEKARKLAQETMRDVREVMGLSYS</sequence>
<keyword evidence="5 10" id="KW-0067">ATP-binding</keyword>
<dbReference type="InterPro" id="IPR050203">
    <property type="entry name" value="Trp-tRNA_synthetase"/>
</dbReference>
<evidence type="ECO:0000256" key="4">
    <source>
        <dbReference type="ARBA" id="ARBA00022741"/>
    </source>
</evidence>
<dbReference type="AlphaFoldDB" id="A0A7X3G430"/>
<comment type="similarity">
    <text evidence="1 10">Belongs to the class-I aminoacyl-tRNA synthetase family.</text>
</comment>
<evidence type="ECO:0000256" key="3">
    <source>
        <dbReference type="ARBA" id="ARBA00022598"/>
    </source>
</evidence>
<dbReference type="GO" id="GO:0004830">
    <property type="term" value="F:tryptophan-tRNA ligase activity"/>
    <property type="evidence" value="ECO:0007669"/>
    <property type="project" value="UniProtKB-UniRule"/>
</dbReference>
<dbReference type="EC" id="6.1.1.2" evidence="2 9"/>
<organism evidence="11 12">
    <name type="scientific">Massilia cellulosiltytica</name>
    <dbReference type="NCBI Taxonomy" id="2683234"/>
    <lineage>
        <taxon>Bacteria</taxon>
        <taxon>Pseudomonadati</taxon>
        <taxon>Pseudomonadota</taxon>
        <taxon>Betaproteobacteria</taxon>
        <taxon>Burkholderiales</taxon>
        <taxon>Oxalobacteraceae</taxon>
        <taxon>Telluria group</taxon>
        <taxon>Massilia</taxon>
    </lineage>
</organism>
<dbReference type="RefSeq" id="WP_056136625.1">
    <property type="nucleotide sequence ID" value="NZ_WSES01000008.1"/>
</dbReference>
<dbReference type="InterPro" id="IPR014729">
    <property type="entry name" value="Rossmann-like_a/b/a_fold"/>
</dbReference>
<dbReference type="NCBIfam" id="NF008922">
    <property type="entry name" value="PRK12283.1"/>
    <property type="match status" value="1"/>
</dbReference>
<dbReference type="FunFam" id="1.10.240.10:FF:000005">
    <property type="entry name" value="Tryptophan--tRNA ligase"/>
    <property type="match status" value="1"/>
</dbReference>
<protein>
    <recommendedName>
        <fullName evidence="2 9">Tryptophan--tRNA ligase</fullName>
        <ecNumber evidence="2 9">6.1.1.2</ecNumber>
    </recommendedName>
</protein>
<dbReference type="PRINTS" id="PR01039">
    <property type="entry name" value="TRNASYNTHTRP"/>
</dbReference>
<evidence type="ECO:0000256" key="8">
    <source>
        <dbReference type="ARBA" id="ARBA00049929"/>
    </source>
</evidence>
<comment type="caution">
    <text evidence="11">The sequence shown here is derived from an EMBL/GenBank/DDBJ whole genome shotgun (WGS) entry which is preliminary data.</text>
</comment>
<evidence type="ECO:0000256" key="2">
    <source>
        <dbReference type="ARBA" id="ARBA00013161"/>
    </source>
</evidence>
<dbReference type="Gene3D" id="3.40.50.620">
    <property type="entry name" value="HUPs"/>
    <property type="match status" value="1"/>
</dbReference>
<dbReference type="InterPro" id="IPR001412">
    <property type="entry name" value="aa-tRNA-synth_I_CS"/>
</dbReference>
<dbReference type="GO" id="GO:0005829">
    <property type="term" value="C:cytosol"/>
    <property type="evidence" value="ECO:0007669"/>
    <property type="project" value="TreeGrafter"/>
</dbReference>
<comment type="catalytic activity">
    <reaction evidence="8">
        <text>tRNA(Trp) + L-tryptophan + ATP = L-tryptophyl-tRNA(Trp) + AMP + diphosphate + H(+)</text>
        <dbReference type="Rhea" id="RHEA:24080"/>
        <dbReference type="Rhea" id="RHEA-COMP:9671"/>
        <dbReference type="Rhea" id="RHEA-COMP:9705"/>
        <dbReference type="ChEBI" id="CHEBI:15378"/>
        <dbReference type="ChEBI" id="CHEBI:30616"/>
        <dbReference type="ChEBI" id="CHEBI:33019"/>
        <dbReference type="ChEBI" id="CHEBI:57912"/>
        <dbReference type="ChEBI" id="CHEBI:78442"/>
        <dbReference type="ChEBI" id="CHEBI:78535"/>
        <dbReference type="ChEBI" id="CHEBI:456215"/>
        <dbReference type="EC" id="6.1.1.2"/>
    </reaction>
</comment>
<keyword evidence="4 10" id="KW-0547">Nucleotide-binding</keyword>